<dbReference type="STRING" id="765440.A0A0C3F1Z8"/>
<gene>
    <name evidence="2" type="ORF">PILCRDRAFT_98258</name>
</gene>
<feature type="compositionally biased region" description="Acidic residues" evidence="1">
    <location>
        <begin position="8"/>
        <end position="22"/>
    </location>
</feature>
<dbReference type="HOGENOM" id="CLU_007337_0_2_1"/>
<dbReference type="OrthoDB" id="2669721at2759"/>
<feature type="region of interest" description="Disordered" evidence="1">
    <location>
        <begin position="1"/>
        <end position="51"/>
    </location>
</feature>
<keyword evidence="3" id="KW-1185">Reference proteome</keyword>
<evidence type="ECO:0000313" key="2">
    <source>
        <dbReference type="EMBL" id="KIM78820.1"/>
    </source>
</evidence>
<dbReference type="EMBL" id="KN833013">
    <property type="protein sequence ID" value="KIM78820.1"/>
    <property type="molecule type" value="Genomic_DNA"/>
</dbReference>
<reference evidence="3" key="2">
    <citation type="submission" date="2015-01" db="EMBL/GenBank/DDBJ databases">
        <title>Evolutionary Origins and Diversification of the Mycorrhizal Mutualists.</title>
        <authorList>
            <consortium name="DOE Joint Genome Institute"/>
            <consortium name="Mycorrhizal Genomics Consortium"/>
            <person name="Kohler A."/>
            <person name="Kuo A."/>
            <person name="Nagy L.G."/>
            <person name="Floudas D."/>
            <person name="Copeland A."/>
            <person name="Barry K.W."/>
            <person name="Cichocki N."/>
            <person name="Veneault-Fourrey C."/>
            <person name="LaButti K."/>
            <person name="Lindquist E.A."/>
            <person name="Lipzen A."/>
            <person name="Lundell T."/>
            <person name="Morin E."/>
            <person name="Murat C."/>
            <person name="Riley R."/>
            <person name="Ohm R."/>
            <person name="Sun H."/>
            <person name="Tunlid A."/>
            <person name="Henrissat B."/>
            <person name="Grigoriev I.V."/>
            <person name="Hibbett D.S."/>
            <person name="Martin F."/>
        </authorList>
    </citation>
    <scope>NUCLEOTIDE SEQUENCE [LARGE SCALE GENOMIC DNA]</scope>
    <source>
        <strain evidence="3">F 1598</strain>
    </source>
</reference>
<accession>A0A0C3F1Z8</accession>
<proteinExistence type="predicted"/>
<evidence type="ECO:0000313" key="3">
    <source>
        <dbReference type="Proteomes" id="UP000054166"/>
    </source>
</evidence>
<name>A0A0C3F1Z8_PILCF</name>
<evidence type="ECO:0000256" key="1">
    <source>
        <dbReference type="SAM" id="MobiDB-lite"/>
    </source>
</evidence>
<dbReference type="InParanoid" id="A0A0C3F1Z8"/>
<sequence length="786" mass="89074">MMSLNDREVEDENDVDGDDENENDKGEGDGDLSMYVGEKLPDDAPDEDNIEPELRCVDDDEENYPDPDIRMYLDFVRWIEKASLEDDGMKMGPDDLERLCHPPQEKIDLNDPNLWLALDLFLATSNSSQEMYNSVCKAIRCCYPEEELFSYDQIKRHVADLSGVIPLTHDMCINTCIAYTGQFSHLESCPYCNESCYDVIQLAATNGKVGAQSMHYRDVCTKKILNELNLTNGNISSYKDFFHGGDYLEAIREGRIKEGDPVLMFSIDGAQLYWSKVSDCWIYIWVIFNYDPAAGRYTKKHVLYGAIIPGPNKPKIIESFLFPGLHHLSAIQKEGLPIWDASCDVLFVSHPFLALVTADGPAMAYINGLVGHQGKNGCRLYCPLIGRRKPNGSHYYPTLLKPNDYNVEGCNHADYKKCWLQTGIVKPSVFLGLPRGCILSIPWCFGYDIMHLISLNIPDLLISLWRGTIDCDKDDDRNTWDWAKINSGYKAWEFLLYIFGLGPGLFYKILPQHYWKNYCKLVFAVCILHQYEISGQVVQVGPGMITSQWTMERAIGDLSGEIRLPSNPYANLSQRVVCCCQVNALKAMVPDLEEPINLLPRGSQDLGDGYRYASCMTTLEAVALHTYYHTYEQDFSDGHQPKVFRWARLWLPTGQIARSTWKECKKPLTSVRMARNVKLNIPGQLEKLAEVQYFFQVVINGEEKTVALVSLYTSPDQEVWNESNQTLWVCYRQGDRALKVIDVKTITAVVSMVPLPSGPEGAFFLVEKPGLDVAHMGGQDETMTEE</sequence>
<organism evidence="2 3">
    <name type="scientific">Piloderma croceum (strain F 1598)</name>
    <dbReference type="NCBI Taxonomy" id="765440"/>
    <lineage>
        <taxon>Eukaryota</taxon>
        <taxon>Fungi</taxon>
        <taxon>Dikarya</taxon>
        <taxon>Basidiomycota</taxon>
        <taxon>Agaricomycotina</taxon>
        <taxon>Agaricomycetes</taxon>
        <taxon>Agaricomycetidae</taxon>
        <taxon>Atheliales</taxon>
        <taxon>Atheliaceae</taxon>
        <taxon>Piloderma</taxon>
    </lineage>
</organism>
<dbReference type="AlphaFoldDB" id="A0A0C3F1Z8"/>
<protein>
    <submittedName>
        <fullName evidence="2">Uncharacterized protein</fullName>
    </submittedName>
</protein>
<dbReference type="Proteomes" id="UP000054166">
    <property type="component" value="Unassembled WGS sequence"/>
</dbReference>
<reference evidence="2 3" key="1">
    <citation type="submission" date="2014-04" db="EMBL/GenBank/DDBJ databases">
        <authorList>
            <consortium name="DOE Joint Genome Institute"/>
            <person name="Kuo A."/>
            <person name="Tarkka M."/>
            <person name="Buscot F."/>
            <person name="Kohler A."/>
            <person name="Nagy L.G."/>
            <person name="Floudas D."/>
            <person name="Copeland A."/>
            <person name="Barry K.W."/>
            <person name="Cichocki N."/>
            <person name="Veneault-Fourrey C."/>
            <person name="LaButti K."/>
            <person name="Lindquist E.A."/>
            <person name="Lipzen A."/>
            <person name="Lundell T."/>
            <person name="Morin E."/>
            <person name="Murat C."/>
            <person name="Sun H."/>
            <person name="Tunlid A."/>
            <person name="Henrissat B."/>
            <person name="Grigoriev I.V."/>
            <person name="Hibbett D.S."/>
            <person name="Martin F."/>
            <person name="Nordberg H.P."/>
            <person name="Cantor M.N."/>
            <person name="Hua S.X."/>
        </authorList>
    </citation>
    <scope>NUCLEOTIDE SEQUENCE [LARGE SCALE GENOMIC DNA]</scope>
    <source>
        <strain evidence="2 3">F 1598</strain>
    </source>
</reference>